<evidence type="ECO:0000313" key="3">
    <source>
        <dbReference type="EMBL" id="KAF2873979.1"/>
    </source>
</evidence>
<evidence type="ECO:0000259" key="2">
    <source>
        <dbReference type="Pfam" id="PF24883"/>
    </source>
</evidence>
<comment type="caution">
    <text evidence="3">The sequence shown here is derived from an EMBL/GenBank/DDBJ whole genome shotgun (WGS) entry which is preliminary data.</text>
</comment>
<accession>A0A7C8MBX8</accession>
<keyword evidence="4" id="KW-1185">Reference proteome</keyword>
<dbReference type="AlphaFoldDB" id="A0A7C8MBX8"/>
<dbReference type="SUPFAM" id="SSF52540">
    <property type="entry name" value="P-loop containing nucleoside triphosphate hydrolases"/>
    <property type="match status" value="1"/>
</dbReference>
<reference evidence="3 4" key="1">
    <citation type="submission" date="2020-01" db="EMBL/GenBank/DDBJ databases">
        <authorList>
            <consortium name="DOE Joint Genome Institute"/>
            <person name="Haridas S."/>
            <person name="Albert R."/>
            <person name="Binder M."/>
            <person name="Bloem J."/>
            <person name="Labutti K."/>
            <person name="Salamov A."/>
            <person name="Andreopoulos B."/>
            <person name="Baker S.E."/>
            <person name="Barry K."/>
            <person name="Bills G."/>
            <person name="Bluhm B.H."/>
            <person name="Cannon C."/>
            <person name="Castanera R."/>
            <person name="Culley D.E."/>
            <person name="Daum C."/>
            <person name="Ezra D."/>
            <person name="Gonzalez J.B."/>
            <person name="Henrissat B."/>
            <person name="Kuo A."/>
            <person name="Liang C."/>
            <person name="Lipzen A."/>
            <person name="Lutzoni F."/>
            <person name="Magnuson J."/>
            <person name="Mondo S."/>
            <person name="Nolan M."/>
            <person name="Ohm R."/>
            <person name="Pangilinan J."/>
            <person name="Park H.-J.H."/>
            <person name="Ramirez L."/>
            <person name="Alfaro M."/>
            <person name="Sun H."/>
            <person name="Tritt A."/>
            <person name="Yoshinaga Y."/>
            <person name="Zwiers L.-H.L."/>
            <person name="Turgeon B.G."/>
            <person name="Goodwin S.B."/>
            <person name="Spatafora J.W."/>
            <person name="Crous P.W."/>
            <person name="Grigoriev I.V."/>
        </authorList>
    </citation>
    <scope>NUCLEOTIDE SEQUENCE [LARGE SCALE GENOMIC DNA]</scope>
    <source>
        <strain evidence="3 4">CBS 611.86</strain>
    </source>
</reference>
<feature type="domain" description="Nephrocystin 3-like N-terminal" evidence="2">
    <location>
        <begin position="284"/>
        <end position="450"/>
    </location>
</feature>
<dbReference type="InterPro" id="IPR056884">
    <property type="entry name" value="NPHP3-like_N"/>
</dbReference>
<name>A0A7C8MBX8_9PLEO</name>
<dbReference type="Proteomes" id="UP000481861">
    <property type="component" value="Unassembled WGS sequence"/>
</dbReference>
<evidence type="ECO:0000256" key="1">
    <source>
        <dbReference type="ARBA" id="ARBA00022737"/>
    </source>
</evidence>
<dbReference type="PANTHER" id="PTHR10039">
    <property type="entry name" value="AMELOGENIN"/>
    <property type="match status" value="1"/>
</dbReference>
<dbReference type="EMBL" id="JAADJZ010000006">
    <property type="protein sequence ID" value="KAF2873979.1"/>
    <property type="molecule type" value="Genomic_DNA"/>
</dbReference>
<evidence type="ECO:0000313" key="4">
    <source>
        <dbReference type="Proteomes" id="UP000481861"/>
    </source>
</evidence>
<dbReference type="OrthoDB" id="443402at2759"/>
<keyword evidence="1" id="KW-0677">Repeat</keyword>
<dbReference type="Pfam" id="PF24883">
    <property type="entry name" value="NPHP3_N"/>
    <property type="match status" value="1"/>
</dbReference>
<dbReference type="Gene3D" id="3.40.50.300">
    <property type="entry name" value="P-loop containing nucleotide triphosphate hydrolases"/>
    <property type="match status" value="1"/>
</dbReference>
<organism evidence="3 4">
    <name type="scientific">Massariosphaeria phaeospora</name>
    <dbReference type="NCBI Taxonomy" id="100035"/>
    <lineage>
        <taxon>Eukaryota</taxon>
        <taxon>Fungi</taxon>
        <taxon>Dikarya</taxon>
        <taxon>Ascomycota</taxon>
        <taxon>Pezizomycotina</taxon>
        <taxon>Dothideomycetes</taxon>
        <taxon>Pleosporomycetidae</taxon>
        <taxon>Pleosporales</taxon>
        <taxon>Pleosporales incertae sedis</taxon>
        <taxon>Massariosphaeria</taxon>
    </lineage>
</organism>
<dbReference type="PANTHER" id="PTHR10039:SF5">
    <property type="entry name" value="NACHT DOMAIN-CONTAINING PROTEIN"/>
    <property type="match status" value="1"/>
</dbReference>
<proteinExistence type="predicted"/>
<sequence>MEGVAAFALACGVMQTISFGLEITSLCRRLYENKSPAPGADKLRSGLQTAAQNLNRSVISTPTPVAQKEERQLQTIAKDLIDIVEELQKELDKAGSGSQPSRRKALGKALKYTLLGGKSKVEELEKCLKNSQNAMETHILIALREKTEVIETATRGGFDSIDRQLQDFLIHLEDGQLTLSKLIDRESGEVRSVVREEAERTRAHLNTHFQATNNAVATANTDTKSHIDAHRSAQVSDNQLQTFKRSLEYPEMNARRNMAAINDIHEGTFHWVLHEATTDNHTPLKWPSFTEWLRSEEKTYWICGKPGSGKSSLIRFLLDETDTKIFLQQWKSDAEILSSFIWEAGSPMQRSQKGILASLLHQLLEISAEAAIPPSTNSATSSKVFLSDWSMSALRVHFLHALDMIAKPVCIFIDGLDEIDQQEFDGSIGLLNLIDNIAAHPNVKLCLGSREEGVFIDKLSAWHRLRLQDLTNSDIRKHVDETLINIEPSPVGRPLSEKELSELADMIVERAQGVFLWANYVTKSIRRGLFASDHWNQLRQRIEDLPGNVEALYLQMWNRLNKEDKHIYRKDSALYFRLVLDERPSLFQMLLCSAPALLRAFLAGGSEITEEYLLEQFTTFQRQLLARCANLVEISFNKGNHDRGPLGQLCSRRTEVTFIHKSAHAFLKDTPDGRWILEPEKRKAIELRYLAELSVIPDYIISNRASAWHHLNLLEDYLLERPPHTDSLEVQLLNVVASALMRSPWAQEDEKHEHYFVKLSAWAGSMAYVKAYIQDPPAETSGLNANLKSELLAYTCQKLWYKYAHTPGEDSEPWLRNVPLVSWLLAENADCNMPFLVSVSGTYQTAFITFLLVFDQYLESSLTRQDLSTIAPQLLKLLSGFLEHGADTETRICLSVGELGHRLKYGSCWQHLKIIGFGDLLYVTAKMKPCDIFYRTREALSDCIDQYADYTDTHRLEKFLNNISAEQPSLLYLEEGETEDVVQWLVEHGPIPPEIALAYDPKTALVEHLETSIPSIADFSHIDWSYNPDYDKLIATPPFDRIFPR</sequence>
<protein>
    <recommendedName>
        <fullName evidence="2">Nephrocystin 3-like N-terminal domain-containing protein</fullName>
    </recommendedName>
</protein>
<dbReference type="InterPro" id="IPR027417">
    <property type="entry name" value="P-loop_NTPase"/>
</dbReference>
<gene>
    <name evidence="3" type="ORF">BDV95DRAFT_319043</name>
</gene>